<reference evidence="2 3" key="1">
    <citation type="submission" date="2024-08" db="EMBL/GenBank/DDBJ databases">
        <title>Gnathostoma spinigerum genome.</title>
        <authorList>
            <person name="Gonzalez-Bertolin B."/>
            <person name="Monzon S."/>
            <person name="Zaballos A."/>
            <person name="Jimenez P."/>
            <person name="Dekumyoy P."/>
            <person name="Varona S."/>
            <person name="Cuesta I."/>
            <person name="Sumanam S."/>
            <person name="Adisakwattana P."/>
            <person name="Gasser R.B."/>
            <person name="Hernandez-Gonzalez A."/>
            <person name="Young N.D."/>
            <person name="Perteguer M.J."/>
        </authorList>
    </citation>
    <scope>NUCLEOTIDE SEQUENCE [LARGE SCALE GENOMIC DNA]</scope>
    <source>
        <strain evidence="2">AL3</strain>
        <tissue evidence="2">Liver</tissue>
    </source>
</reference>
<protein>
    <submittedName>
        <fullName evidence="2">Uncharacterized protein</fullName>
    </submittedName>
</protein>
<evidence type="ECO:0000313" key="2">
    <source>
        <dbReference type="EMBL" id="MFH4980681.1"/>
    </source>
</evidence>
<evidence type="ECO:0000313" key="3">
    <source>
        <dbReference type="Proteomes" id="UP001608902"/>
    </source>
</evidence>
<dbReference type="Proteomes" id="UP001608902">
    <property type="component" value="Unassembled WGS sequence"/>
</dbReference>
<name>A0ABD6ETA6_9BILA</name>
<feature type="region of interest" description="Disordered" evidence="1">
    <location>
        <begin position="1"/>
        <end position="24"/>
    </location>
</feature>
<comment type="caution">
    <text evidence="2">The sequence shown here is derived from an EMBL/GenBank/DDBJ whole genome shotgun (WGS) entry which is preliminary data.</text>
</comment>
<evidence type="ECO:0000256" key="1">
    <source>
        <dbReference type="SAM" id="MobiDB-lite"/>
    </source>
</evidence>
<keyword evidence="3" id="KW-1185">Reference proteome</keyword>
<dbReference type="EMBL" id="JBGFUD010005915">
    <property type="protein sequence ID" value="MFH4980681.1"/>
    <property type="molecule type" value="Genomic_DNA"/>
</dbReference>
<feature type="compositionally biased region" description="Basic and acidic residues" evidence="1">
    <location>
        <begin position="7"/>
        <end position="22"/>
    </location>
</feature>
<organism evidence="2 3">
    <name type="scientific">Gnathostoma spinigerum</name>
    <dbReference type="NCBI Taxonomy" id="75299"/>
    <lineage>
        <taxon>Eukaryota</taxon>
        <taxon>Metazoa</taxon>
        <taxon>Ecdysozoa</taxon>
        <taxon>Nematoda</taxon>
        <taxon>Chromadorea</taxon>
        <taxon>Rhabditida</taxon>
        <taxon>Spirurina</taxon>
        <taxon>Gnathostomatomorpha</taxon>
        <taxon>Gnathostomatoidea</taxon>
        <taxon>Gnathostomatidae</taxon>
        <taxon>Gnathostoma</taxon>
    </lineage>
</organism>
<gene>
    <name evidence="2" type="ORF">AB6A40_007390</name>
</gene>
<proteinExistence type="predicted"/>
<accession>A0ABD6ETA6</accession>
<sequence length="107" mass="12106">MSVNSSEDMRCGEQESEGKGDITKASGITVEEKLKFLLNFEKENNVIRTDCDGTPLYGNLYDYHPDEADDAPKFRDSMEVIGEVPTRELSLEKMAPQYRNALQQNGR</sequence>
<dbReference type="AlphaFoldDB" id="A0ABD6ETA6"/>